<dbReference type="PANTHER" id="PTHR40072:SF1">
    <property type="entry name" value="MOLYBDOPTERIN-GUANINE DINUCLEOTIDE BIOSYNTHESIS ADAPTER PROTEIN"/>
    <property type="match status" value="1"/>
</dbReference>
<dbReference type="AlphaFoldDB" id="G7WQ57"/>
<evidence type="ECO:0000313" key="2">
    <source>
        <dbReference type="EMBL" id="AET65249.1"/>
    </source>
</evidence>
<dbReference type="Proteomes" id="UP000005877">
    <property type="component" value="Chromosome"/>
</dbReference>
<feature type="domain" description="Molybdopterin-guanine dinucleotide biosynthesis protein B (MobB)" evidence="1">
    <location>
        <begin position="3"/>
        <end position="107"/>
    </location>
</feature>
<dbReference type="OrthoDB" id="45235at2157"/>
<name>G7WQ57_METH6</name>
<dbReference type="InterPro" id="IPR052539">
    <property type="entry name" value="MGD_biosynthesis_adapter"/>
</dbReference>
<gene>
    <name evidence="2" type="ordered locus">Mhar_1892</name>
</gene>
<dbReference type="Gene3D" id="3.40.50.300">
    <property type="entry name" value="P-loop containing nucleotide triphosphate hydrolases"/>
    <property type="match status" value="1"/>
</dbReference>
<dbReference type="NCBIfam" id="TIGR00176">
    <property type="entry name" value="mobB"/>
    <property type="match status" value="1"/>
</dbReference>
<dbReference type="GO" id="GO:0006777">
    <property type="term" value="P:Mo-molybdopterin cofactor biosynthetic process"/>
    <property type="evidence" value="ECO:0007669"/>
    <property type="project" value="InterPro"/>
</dbReference>
<evidence type="ECO:0000259" key="1">
    <source>
        <dbReference type="Pfam" id="PF03205"/>
    </source>
</evidence>
<organism evidence="2 3">
    <name type="scientific">Methanothrix harundinacea (strain 6Ac)</name>
    <name type="common">Methanosaeta harundinacea</name>
    <dbReference type="NCBI Taxonomy" id="1110509"/>
    <lineage>
        <taxon>Archaea</taxon>
        <taxon>Methanobacteriati</taxon>
        <taxon>Methanobacteriota</taxon>
        <taxon>Stenosarchaea group</taxon>
        <taxon>Methanomicrobia</taxon>
        <taxon>Methanotrichales</taxon>
        <taxon>Methanotrichaceae</taxon>
        <taxon>Methanothrix</taxon>
    </lineage>
</organism>
<dbReference type="Pfam" id="PF03205">
    <property type="entry name" value="MobB"/>
    <property type="match status" value="1"/>
</dbReference>
<protein>
    <submittedName>
        <fullName evidence="2">Molybdopterin-guanine dinucleotide biosynthesis protein B</fullName>
    </submittedName>
</protein>
<reference evidence="2 3" key="1">
    <citation type="journal article" date="2012" name="PLoS ONE">
        <title>The genome characteristics and predicted function of methyl-group oxidation pathway in the obligate aceticlastic methanogens, Methanosaeta spp.</title>
        <authorList>
            <person name="Zhu J."/>
            <person name="Zheng H."/>
            <person name="Ai G."/>
            <person name="Zhang G."/>
            <person name="Liu D."/>
            <person name="Liu X."/>
            <person name="Dong X."/>
        </authorList>
    </citation>
    <scope>NUCLEOTIDE SEQUENCE [LARGE SCALE GENOMIC DNA]</scope>
    <source>
        <strain evidence="2 3">6Ac</strain>
    </source>
</reference>
<dbReference type="GO" id="GO:0005525">
    <property type="term" value="F:GTP binding"/>
    <property type="evidence" value="ECO:0007669"/>
    <property type="project" value="InterPro"/>
</dbReference>
<dbReference type="RefSeq" id="WP_014587427.1">
    <property type="nucleotide sequence ID" value="NC_017527.1"/>
</dbReference>
<keyword evidence="3" id="KW-1185">Reference proteome</keyword>
<dbReference type="PATRIC" id="fig|1110509.7.peg.2100"/>
<dbReference type="SUPFAM" id="SSF52540">
    <property type="entry name" value="P-loop containing nucleoside triphosphate hydrolases"/>
    <property type="match status" value="1"/>
</dbReference>
<dbReference type="HOGENOM" id="CLU_068199_3_1_2"/>
<proteinExistence type="predicted"/>
<sequence length="143" mass="15302">MKVISVVGTKKSGKTTLVEAMVRALRGRGRVGTIKNMPGHPVEDRGDTRRHFEAGADVVVGVGSERILFKVSRGGGLEEALEELRASGVEFAIVEGFKTSGLPKIVLGGIEVDNLLRRVDASPPFDEGLIEELIGLLILQPES</sequence>
<dbReference type="STRING" id="1110509.Mhar_1892"/>
<accession>G7WQ57</accession>
<dbReference type="KEGG" id="mhi:Mhar_1892"/>
<dbReference type="EMBL" id="CP003117">
    <property type="protein sequence ID" value="AET65249.1"/>
    <property type="molecule type" value="Genomic_DNA"/>
</dbReference>
<evidence type="ECO:0000313" key="3">
    <source>
        <dbReference type="Proteomes" id="UP000005877"/>
    </source>
</evidence>
<dbReference type="InterPro" id="IPR004435">
    <property type="entry name" value="MobB_dom"/>
</dbReference>
<dbReference type="PANTHER" id="PTHR40072">
    <property type="entry name" value="MOLYBDOPTERIN-GUANINE DINUCLEOTIDE BIOSYNTHESIS ADAPTER PROTEIN-RELATED"/>
    <property type="match status" value="1"/>
</dbReference>
<dbReference type="GeneID" id="12511064"/>
<dbReference type="InterPro" id="IPR027417">
    <property type="entry name" value="P-loop_NTPase"/>
</dbReference>